<organism evidence="2 3">
    <name type="scientific">Polynucleobacter arcticus</name>
    <dbReference type="NCBI Taxonomy" id="1743165"/>
    <lineage>
        <taxon>Bacteria</taxon>
        <taxon>Pseudomonadati</taxon>
        <taxon>Pseudomonadota</taxon>
        <taxon>Betaproteobacteria</taxon>
        <taxon>Burkholderiales</taxon>
        <taxon>Burkholderiaceae</taxon>
        <taxon>Polynucleobacter</taxon>
    </lineage>
</organism>
<sequence>MIRSKTLVPLKGLLLSAILTGCASVSPDFSDMSQSYQKSIEKYQNNNFLLNIVRSSKEMPLSFIDIPSVIGTGNITETAGLSGLFYSASAGSGLSGLFTVAGSNVAASYINPSLGLSLGRSFNFTQSSLANAQFQKEFLSIIPIETINFFARHHIPPELIFSLTIDSIEVSKPDGTTKEYFNNPTSTNFAEFQALIRHLIQYGLTTEIVKTENAVGPPLDVKKMGPTLPQTILQYVGSKNSNKLDFKPAAEKNPDLYQFTQEVTTARLCFAAYKNIQAVRSEFGESMLCQNPLGTTKQKVERLGITGTLSPNKDKTSLAIRIRSNRDVYHFLGEVLIAQIQTMPRMTYLEPTAISIQQKKSLNEEQVPLLVINKNPPTGTKSIATISYDGDTYSIPAENNGYSALVIDVLSQFLNLNKIPGSIPASPAVLVQ</sequence>
<protein>
    <submittedName>
        <fullName evidence="2">Uncharacterized protein</fullName>
    </submittedName>
</protein>
<accession>A0A6M9PJJ7</accession>
<dbReference type="KEGG" id="pard:DN92_03175"/>
<proteinExistence type="predicted"/>
<evidence type="ECO:0000256" key="1">
    <source>
        <dbReference type="SAM" id="SignalP"/>
    </source>
</evidence>
<feature type="signal peptide" evidence="1">
    <location>
        <begin position="1"/>
        <end position="23"/>
    </location>
</feature>
<evidence type="ECO:0000313" key="2">
    <source>
        <dbReference type="EMBL" id="QKM60122.1"/>
    </source>
</evidence>
<reference evidence="2 3" key="1">
    <citation type="submission" date="2018-04" db="EMBL/GenBank/DDBJ databases">
        <title>Polynucleobacter sp. UK-Long2-W17 genome.</title>
        <authorList>
            <person name="Hahn M.W."/>
        </authorList>
    </citation>
    <scope>NUCLEOTIDE SEQUENCE [LARGE SCALE GENOMIC DNA]</scope>
    <source>
        <strain evidence="2 3">UK-Long2-W17</strain>
    </source>
</reference>
<gene>
    <name evidence="2" type="ORF">DN92_03175</name>
</gene>
<keyword evidence="3" id="KW-1185">Reference proteome</keyword>
<name>A0A6M9PJJ7_9BURK</name>
<evidence type="ECO:0000313" key="3">
    <source>
        <dbReference type="Proteomes" id="UP000501090"/>
    </source>
</evidence>
<dbReference type="AlphaFoldDB" id="A0A6M9PJJ7"/>
<dbReference type="RefSeq" id="WP_173959892.1">
    <property type="nucleotide sequence ID" value="NZ_CBCSCC010000017.1"/>
</dbReference>
<feature type="chain" id="PRO_5027093205" evidence="1">
    <location>
        <begin position="24"/>
        <end position="432"/>
    </location>
</feature>
<dbReference type="EMBL" id="CP028940">
    <property type="protein sequence ID" value="QKM60122.1"/>
    <property type="molecule type" value="Genomic_DNA"/>
</dbReference>
<dbReference type="Proteomes" id="UP000501090">
    <property type="component" value="Chromosome"/>
</dbReference>
<keyword evidence="1" id="KW-0732">Signal</keyword>
<dbReference type="PROSITE" id="PS51257">
    <property type="entry name" value="PROKAR_LIPOPROTEIN"/>
    <property type="match status" value="1"/>
</dbReference>